<gene>
    <name evidence="1" type="ORF">K1Y72_18435</name>
</gene>
<dbReference type="RefSeq" id="WP_220167600.1">
    <property type="nucleotide sequence ID" value="NZ_JAIBOA010000011.1"/>
</dbReference>
<proteinExistence type="predicted"/>
<organism evidence="1 2">
    <name type="scientific">Actinomadura parmotrematis</name>
    <dbReference type="NCBI Taxonomy" id="2864039"/>
    <lineage>
        <taxon>Bacteria</taxon>
        <taxon>Bacillati</taxon>
        <taxon>Actinomycetota</taxon>
        <taxon>Actinomycetes</taxon>
        <taxon>Streptosporangiales</taxon>
        <taxon>Thermomonosporaceae</taxon>
        <taxon>Actinomadura</taxon>
    </lineage>
</organism>
<keyword evidence="2" id="KW-1185">Reference proteome</keyword>
<evidence type="ECO:0000313" key="1">
    <source>
        <dbReference type="EMBL" id="MBW8484367.1"/>
    </source>
</evidence>
<sequence length="302" mass="33231">MPSSRHEHPIELIRKCPEVVIPLLEQILGFPVPPTARVHSLSEEATQVVPATYRADNVVLLEPKDERSPRLAVIVEMQLAKDPRKLFTWPLYATEVRARLECPVVLVTICPDRSVADWARCAIDIGHPGFRLIPYVVGPGIEPFVTSTAQAAANPELAVIAAVSNTLPDRERAGMEIVHGALATMLNQGDDRAKLYSDAVLSALPEAAKKILEELMRTGTDEYKSDFARGYFAEGKTEGKAEGKVEGRAEGKAEAVLKMLEVRRVAVSEAEHERIMACNDAEQLDAWIERVMSVETAAELFT</sequence>
<dbReference type="PANTHER" id="PTHR34613">
    <property type="entry name" value="SLL0800 PROTEIN"/>
    <property type="match status" value="1"/>
</dbReference>
<protein>
    <recommendedName>
        <fullName evidence="3">Rpn family recombination-promoting nuclease/putative transposase</fullName>
    </recommendedName>
</protein>
<name>A0ABS7FVC6_9ACTN</name>
<dbReference type="EMBL" id="JAIBOA010000011">
    <property type="protein sequence ID" value="MBW8484367.1"/>
    <property type="molecule type" value="Genomic_DNA"/>
</dbReference>
<dbReference type="PANTHER" id="PTHR34613:SF1">
    <property type="entry name" value="SLL6017 PROTEIN"/>
    <property type="match status" value="1"/>
</dbReference>
<comment type="caution">
    <text evidence="1">The sequence shown here is derived from an EMBL/GenBank/DDBJ whole genome shotgun (WGS) entry which is preliminary data.</text>
</comment>
<evidence type="ECO:0008006" key="3">
    <source>
        <dbReference type="Google" id="ProtNLM"/>
    </source>
</evidence>
<evidence type="ECO:0000313" key="2">
    <source>
        <dbReference type="Proteomes" id="UP000774570"/>
    </source>
</evidence>
<accession>A0ABS7FVC6</accession>
<dbReference type="Proteomes" id="UP000774570">
    <property type="component" value="Unassembled WGS sequence"/>
</dbReference>
<reference evidence="1 2" key="1">
    <citation type="submission" date="2021-07" db="EMBL/GenBank/DDBJ databases">
        <title>Actinomadura sp. PM05-2 isolated from lichen.</title>
        <authorList>
            <person name="Somphong A."/>
            <person name="Phongsopitanun W."/>
            <person name="Tanasupawat S."/>
            <person name="Peongsungnone V."/>
        </authorList>
    </citation>
    <scope>NUCLEOTIDE SEQUENCE [LARGE SCALE GENOMIC DNA]</scope>
    <source>
        <strain evidence="1 2">PM05-2</strain>
    </source>
</reference>